<feature type="region of interest" description="Disordered" evidence="1">
    <location>
        <begin position="1"/>
        <end position="24"/>
    </location>
</feature>
<dbReference type="Proteomes" id="UP000269721">
    <property type="component" value="Unassembled WGS sequence"/>
</dbReference>
<dbReference type="AlphaFoldDB" id="A0A4P9W619"/>
<reference evidence="3" key="1">
    <citation type="journal article" date="2018" name="Nat. Microbiol.">
        <title>Leveraging single-cell genomics to expand the fungal tree of life.</title>
        <authorList>
            <person name="Ahrendt S.R."/>
            <person name="Quandt C.A."/>
            <person name="Ciobanu D."/>
            <person name="Clum A."/>
            <person name="Salamov A."/>
            <person name="Andreopoulos B."/>
            <person name="Cheng J.F."/>
            <person name="Woyke T."/>
            <person name="Pelin A."/>
            <person name="Henrissat B."/>
            <person name="Reynolds N.K."/>
            <person name="Benny G.L."/>
            <person name="Smith M.E."/>
            <person name="James T.Y."/>
            <person name="Grigoriev I.V."/>
        </authorList>
    </citation>
    <scope>NUCLEOTIDE SEQUENCE [LARGE SCALE GENOMIC DNA]</scope>
</reference>
<evidence type="ECO:0000256" key="1">
    <source>
        <dbReference type="SAM" id="MobiDB-lite"/>
    </source>
</evidence>
<accession>A0A4P9W619</accession>
<name>A0A4P9W619_9FUNG</name>
<protein>
    <submittedName>
        <fullName evidence="2">Uncharacterized protein</fullName>
    </submittedName>
</protein>
<keyword evidence="3" id="KW-1185">Reference proteome</keyword>
<gene>
    <name evidence="2" type="ORF">BDK51DRAFT_29470</name>
</gene>
<evidence type="ECO:0000313" key="2">
    <source>
        <dbReference type="EMBL" id="RKO86785.1"/>
    </source>
</evidence>
<sequence length="271" mass="29753">MVYTSLREGVAPSTPDLKQSEQNGTIEVRVHRVLESKKHRRKGFHSVGSQTLLDEKKIKAALLSHTTRLQTPRELCHVTLPVKSVGIVTRYTYVHELMERAASKAQEIVPLPAALSPSNPSSKHAPLPVNALPVTPRFNKTAPIPTVQGISCFILVDANPLDEHASRSLTHFHWDPDRVQVGNVPYTSCVRLNIDGEKISECVSNPNYKYEIKGRTVGHSQHQPFVFASVSGSHSSSDPEQSEHCGTIEVQIHRIVVIGTHGTGVFSSIGS</sequence>
<proteinExistence type="predicted"/>
<evidence type="ECO:0000313" key="3">
    <source>
        <dbReference type="Proteomes" id="UP000269721"/>
    </source>
</evidence>
<organism evidence="2 3">
    <name type="scientific">Blyttiomyces helicus</name>
    <dbReference type="NCBI Taxonomy" id="388810"/>
    <lineage>
        <taxon>Eukaryota</taxon>
        <taxon>Fungi</taxon>
        <taxon>Fungi incertae sedis</taxon>
        <taxon>Chytridiomycota</taxon>
        <taxon>Chytridiomycota incertae sedis</taxon>
        <taxon>Chytridiomycetes</taxon>
        <taxon>Chytridiomycetes incertae sedis</taxon>
        <taxon>Blyttiomyces</taxon>
    </lineage>
</organism>
<dbReference type="EMBL" id="KZ997916">
    <property type="protein sequence ID" value="RKO86785.1"/>
    <property type="molecule type" value="Genomic_DNA"/>
</dbReference>